<dbReference type="PANTHER" id="PTHR23407:SF1">
    <property type="entry name" value="5-FORMYLTETRAHYDROFOLATE CYCLO-LIGASE"/>
    <property type="match status" value="1"/>
</dbReference>
<evidence type="ECO:0000313" key="6">
    <source>
        <dbReference type="EMBL" id="SHH24652.1"/>
    </source>
</evidence>
<dbReference type="PIRSF" id="PIRSF006806">
    <property type="entry name" value="FTHF_cligase"/>
    <property type="match status" value="1"/>
</dbReference>
<comment type="catalytic activity">
    <reaction evidence="5">
        <text>(6S)-5-formyl-5,6,7,8-tetrahydrofolate + ATP = (6R)-5,10-methenyltetrahydrofolate + ADP + phosphate</text>
        <dbReference type="Rhea" id="RHEA:10488"/>
        <dbReference type="ChEBI" id="CHEBI:30616"/>
        <dbReference type="ChEBI" id="CHEBI:43474"/>
        <dbReference type="ChEBI" id="CHEBI:57455"/>
        <dbReference type="ChEBI" id="CHEBI:57457"/>
        <dbReference type="ChEBI" id="CHEBI:456216"/>
        <dbReference type="EC" id="6.3.3.2"/>
    </reaction>
</comment>
<dbReference type="EMBL" id="FQWZ01000007">
    <property type="protein sequence ID" value="SHH24652.1"/>
    <property type="molecule type" value="Genomic_DNA"/>
</dbReference>
<comment type="similarity">
    <text evidence="1 5">Belongs to the 5-formyltetrahydrofolate cyclo-ligase family.</text>
</comment>
<keyword evidence="7" id="KW-1185">Reference proteome</keyword>
<sequence>MTAQAGDTAPIPSAADSKQLLRRQLQAQRAALPSRYRHHAARHCARHALRALRLRGCRHVALYLAYRSELSTAPLIDALLDDGLHVYLPRLVGKQMRLIELHADTALQRNRYGIIEPCGSVHARRTQLDAIVMPLTGFDGAGNRLGTGGGYYDRLLAGSAAQRRPWRLGYAYALQRCDRVSVDRWDIPLHAVCTEHGLQRFT</sequence>
<dbReference type="GO" id="GO:0030272">
    <property type="term" value="F:5-formyltetrahydrofolate cyclo-ligase activity"/>
    <property type="evidence" value="ECO:0007669"/>
    <property type="project" value="UniProtKB-EC"/>
</dbReference>
<name>A0A1M5RE69_9GAMM</name>
<evidence type="ECO:0000256" key="1">
    <source>
        <dbReference type="ARBA" id="ARBA00010638"/>
    </source>
</evidence>
<feature type="binding site" evidence="4">
    <location>
        <position position="64"/>
    </location>
    <ligand>
        <name>substrate</name>
    </ligand>
</feature>
<dbReference type="PANTHER" id="PTHR23407">
    <property type="entry name" value="ATPASE INHIBITOR/5-FORMYLTETRAHYDROFOLATE CYCLO-LIGASE"/>
    <property type="match status" value="1"/>
</dbReference>
<evidence type="ECO:0000313" key="7">
    <source>
        <dbReference type="Proteomes" id="UP000199758"/>
    </source>
</evidence>
<dbReference type="Gene3D" id="3.40.50.10420">
    <property type="entry name" value="NagB/RpiA/CoA transferase-like"/>
    <property type="match status" value="1"/>
</dbReference>
<keyword evidence="6" id="KW-0436">Ligase</keyword>
<dbReference type="SUPFAM" id="SSF100950">
    <property type="entry name" value="NagB/RpiA/CoA transferase-like"/>
    <property type="match status" value="1"/>
</dbReference>
<dbReference type="EC" id="6.3.3.2" evidence="5"/>
<keyword evidence="5" id="KW-0479">Metal-binding</keyword>
<organism evidence="6 7">
    <name type="scientific">Hydrocarboniphaga daqingensis</name>
    <dbReference type="NCBI Taxonomy" id="490188"/>
    <lineage>
        <taxon>Bacteria</taxon>
        <taxon>Pseudomonadati</taxon>
        <taxon>Pseudomonadota</taxon>
        <taxon>Gammaproteobacteria</taxon>
        <taxon>Nevskiales</taxon>
        <taxon>Nevskiaceae</taxon>
        <taxon>Hydrocarboniphaga</taxon>
    </lineage>
</organism>
<dbReference type="InterPro" id="IPR037171">
    <property type="entry name" value="NagB/RpiA_transferase-like"/>
</dbReference>
<dbReference type="NCBIfam" id="TIGR02727">
    <property type="entry name" value="MTHFS_bact"/>
    <property type="match status" value="1"/>
</dbReference>
<dbReference type="InterPro" id="IPR024185">
    <property type="entry name" value="FTHF_cligase-like_sf"/>
</dbReference>
<proteinExistence type="inferred from homology"/>
<keyword evidence="2 4" id="KW-0547">Nucleotide-binding</keyword>
<evidence type="ECO:0000256" key="5">
    <source>
        <dbReference type="RuleBase" id="RU361279"/>
    </source>
</evidence>
<evidence type="ECO:0000256" key="2">
    <source>
        <dbReference type="ARBA" id="ARBA00022741"/>
    </source>
</evidence>
<evidence type="ECO:0000256" key="3">
    <source>
        <dbReference type="ARBA" id="ARBA00022840"/>
    </source>
</evidence>
<protein>
    <recommendedName>
        <fullName evidence="5">5-formyltetrahydrofolate cyclo-ligase</fullName>
        <ecNumber evidence="5">6.3.3.2</ecNumber>
    </recommendedName>
</protein>
<dbReference type="InterPro" id="IPR002698">
    <property type="entry name" value="FTHF_cligase"/>
</dbReference>
<dbReference type="GO" id="GO:0046872">
    <property type="term" value="F:metal ion binding"/>
    <property type="evidence" value="ECO:0007669"/>
    <property type="project" value="UniProtKB-KW"/>
</dbReference>
<dbReference type="GO" id="GO:0009396">
    <property type="term" value="P:folic acid-containing compound biosynthetic process"/>
    <property type="evidence" value="ECO:0007669"/>
    <property type="project" value="TreeGrafter"/>
</dbReference>
<gene>
    <name evidence="6" type="ORF">SAMN04488068_3061</name>
</gene>
<dbReference type="Pfam" id="PF01812">
    <property type="entry name" value="5-FTHF_cyc-lig"/>
    <property type="match status" value="1"/>
</dbReference>
<keyword evidence="5" id="KW-0460">Magnesium</keyword>
<dbReference type="GO" id="GO:0005524">
    <property type="term" value="F:ATP binding"/>
    <property type="evidence" value="ECO:0007669"/>
    <property type="project" value="UniProtKB-KW"/>
</dbReference>
<reference evidence="6 7" key="1">
    <citation type="submission" date="2016-11" db="EMBL/GenBank/DDBJ databases">
        <authorList>
            <person name="Jaros S."/>
            <person name="Januszkiewicz K."/>
            <person name="Wedrychowicz H."/>
        </authorList>
    </citation>
    <scope>NUCLEOTIDE SEQUENCE [LARGE SCALE GENOMIC DNA]</scope>
    <source>
        <strain evidence="6 7">CGMCC 1.7049</strain>
    </source>
</reference>
<evidence type="ECO:0000256" key="4">
    <source>
        <dbReference type="PIRSR" id="PIRSR006806-1"/>
    </source>
</evidence>
<feature type="binding site" evidence="4">
    <location>
        <begin position="18"/>
        <end position="22"/>
    </location>
    <ligand>
        <name>ATP</name>
        <dbReference type="ChEBI" id="CHEBI:30616"/>
    </ligand>
</feature>
<dbReference type="GO" id="GO:0035999">
    <property type="term" value="P:tetrahydrofolate interconversion"/>
    <property type="evidence" value="ECO:0007669"/>
    <property type="project" value="TreeGrafter"/>
</dbReference>
<accession>A0A1M5RE69</accession>
<dbReference type="STRING" id="490188.SAMN04488068_3061"/>
<dbReference type="AlphaFoldDB" id="A0A1M5RE69"/>
<feature type="binding site" evidence="4">
    <location>
        <begin position="144"/>
        <end position="152"/>
    </location>
    <ligand>
        <name>ATP</name>
        <dbReference type="ChEBI" id="CHEBI:30616"/>
    </ligand>
</feature>
<keyword evidence="3 4" id="KW-0067">ATP-binding</keyword>
<feature type="binding site" evidence="4">
    <location>
        <position position="69"/>
    </location>
    <ligand>
        <name>substrate</name>
    </ligand>
</feature>
<comment type="cofactor">
    <cofactor evidence="5">
        <name>Mg(2+)</name>
        <dbReference type="ChEBI" id="CHEBI:18420"/>
    </cofactor>
</comment>
<dbReference type="Proteomes" id="UP000199758">
    <property type="component" value="Unassembled WGS sequence"/>
</dbReference>